<dbReference type="EMBL" id="GG704915">
    <property type="protein sequence ID" value="EAS28099.2"/>
    <property type="molecule type" value="Genomic_DNA"/>
</dbReference>
<feature type="region of interest" description="Disordered" evidence="1">
    <location>
        <begin position="103"/>
        <end position="136"/>
    </location>
</feature>
<evidence type="ECO:0000313" key="3">
    <source>
        <dbReference type="Proteomes" id="UP000001261"/>
    </source>
</evidence>
<dbReference type="VEuPathDB" id="FungiDB:CIMG_09303"/>
<organism evidence="2 3">
    <name type="scientific">Coccidioides immitis (strain RS)</name>
    <name type="common">Valley fever fungus</name>
    <dbReference type="NCBI Taxonomy" id="246410"/>
    <lineage>
        <taxon>Eukaryota</taxon>
        <taxon>Fungi</taxon>
        <taxon>Dikarya</taxon>
        <taxon>Ascomycota</taxon>
        <taxon>Pezizomycotina</taxon>
        <taxon>Eurotiomycetes</taxon>
        <taxon>Eurotiomycetidae</taxon>
        <taxon>Onygenales</taxon>
        <taxon>Onygenaceae</taxon>
        <taxon>Coccidioides</taxon>
    </lineage>
</organism>
<dbReference type="GeneID" id="4558624"/>
<reference evidence="3" key="2">
    <citation type="journal article" date="2010" name="Genome Res.">
        <title>Population genomic sequencing of Coccidioides fungi reveals recent hybridization and transposon control.</title>
        <authorList>
            <person name="Neafsey D.E."/>
            <person name="Barker B.M."/>
            <person name="Sharpton T.J."/>
            <person name="Stajich J.E."/>
            <person name="Park D.J."/>
            <person name="Whiston E."/>
            <person name="Hung C.-Y."/>
            <person name="McMahan C."/>
            <person name="White J."/>
            <person name="Sykes S."/>
            <person name="Heiman D."/>
            <person name="Young S."/>
            <person name="Zeng Q."/>
            <person name="Abouelleil A."/>
            <person name="Aftuck L."/>
            <person name="Bessette D."/>
            <person name="Brown A."/>
            <person name="FitzGerald M."/>
            <person name="Lui A."/>
            <person name="Macdonald J.P."/>
            <person name="Priest M."/>
            <person name="Orbach M.J."/>
            <person name="Galgiani J.N."/>
            <person name="Kirkland T.N."/>
            <person name="Cole G.T."/>
            <person name="Birren B.W."/>
            <person name="Henn M.R."/>
            <person name="Taylor J.W."/>
            <person name="Rounsley S.D."/>
        </authorList>
    </citation>
    <scope>GENOME REANNOTATION</scope>
    <source>
        <strain evidence="3">RS</strain>
    </source>
</reference>
<protein>
    <submittedName>
        <fullName evidence="2">Uncharacterized protein</fullName>
    </submittedName>
</protein>
<dbReference type="InParanoid" id="A0A0E1S0C4"/>
<dbReference type="Proteomes" id="UP000001261">
    <property type="component" value="Unassembled WGS sequence"/>
</dbReference>
<dbReference type="OMA" id="YLHWILP"/>
<accession>A0A0E1S0C4</accession>
<evidence type="ECO:0000313" key="2">
    <source>
        <dbReference type="EMBL" id="EAS28099.2"/>
    </source>
</evidence>
<keyword evidence="3" id="KW-1185">Reference proteome</keyword>
<name>A0A0E1S0C4_COCIM</name>
<dbReference type="STRING" id="246410.A0A0E1S0C4"/>
<gene>
    <name evidence="2" type="ORF">CIMG_09303</name>
</gene>
<dbReference type="KEGG" id="cim:CIMG_09303"/>
<proteinExistence type="predicted"/>
<reference evidence="3" key="1">
    <citation type="journal article" date="2009" name="Genome Res.">
        <title>Comparative genomic analyses of the human fungal pathogens Coccidioides and their relatives.</title>
        <authorList>
            <person name="Sharpton T.J."/>
            <person name="Stajich J.E."/>
            <person name="Rounsley S.D."/>
            <person name="Gardner M.J."/>
            <person name="Wortman J.R."/>
            <person name="Jordar V.S."/>
            <person name="Maiti R."/>
            <person name="Kodira C.D."/>
            <person name="Neafsey D.E."/>
            <person name="Zeng Q."/>
            <person name="Hung C.-Y."/>
            <person name="McMahan C."/>
            <person name="Muszewska A."/>
            <person name="Grynberg M."/>
            <person name="Mandel M.A."/>
            <person name="Kellner E.M."/>
            <person name="Barker B.M."/>
            <person name="Galgiani J.N."/>
            <person name="Orbach M.J."/>
            <person name="Kirkland T.N."/>
            <person name="Cole G.T."/>
            <person name="Henn M.R."/>
            <person name="Birren B.W."/>
            <person name="Taylor J.W."/>
        </authorList>
    </citation>
    <scope>NUCLEOTIDE SEQUENCE [LARGE SCALE GENOMIC DNA]</scope>
    <source>
        <strain evidence="3">RS</strain>
    </source>
</reference>
<dbReference type="RefSeq" id="XP_001239682.2">
    <property type="nucleotide sequence ID" value="XM_001239681.2"/>
</dbReference>
<sequence length="1356" mass="151652">MAEQPKNLTIPLKLDAFVFNRSVCNGNEDDAKIAPITQPNYTFLQLNDTLIQPDILDHVDLHNAIPAESNPRLMDLGQGTVRSNRVGVYLHWILPRFYRSGAAASPSGAPGHTQRRQQKGLRASGAENPANDYSAPEFPALPNRWLVIRTLDPNAPTTAPKGAEIDPVEAWVIESDRLRSIDDEALSNADLQVDISPYITSNKESIGNINLKKQAEAFIGYKQRANQWSEDPSKARVDLTAVSSSNQLFVDYQPHCSNVFSTVDTFACKINGTDSHLTQAVASYYVIGWHSEAADGPFGKMDPSSHLTRRGRMDALSMAMKGEKELPEEIKKWLGSEDPAQILCHGAMYDVEWNASTLPPKVPANDASQTLTDSMSVAVGTTPIDSLLAYIESHKTEGLEQDLRLIAPLLRAQDEGVDAHRAATDEVLNWNFARESGGQYWLFQSPDDKPAVKPSDTEAAYLEQLNRAQRMLDGTSRQILQLQWQLFSYWWQLASSPEASPPPMPVEALTNRINKLIGLAQTLQTFIDSLSRDTSKFSRLPQSGVLREFSQPRDPTLLVAGISAGWPDDYLDRLEVRLDTQLVGATPSFNVSPFCIDRLPQPLQKTAQALVEEFVALRVGEVTPPKYHYVPLYHDHGKHGLATDPLRDQWGKTQPWAPLFLEWQADYFHIPWKDWDLVQEQKGQLDPHWRFGITPGTDLAKEQIKDIRSLSGRILLLPQPSFSLQAAIDQLFNSIDPEVLKKYLPTKEQRDNVLYNTYKLPFLSAPLDGFTDHLLTLSHGTHIKPNARYPGEGVQPMVDAYKGPFHYNELKLIGIHSEMTPYASLVRFTAEQALMTTAVSHDDPSPVPFKPVTHGQFRFKKLNIIDKFGQAINAIDPRYGHEDREAVYPHISEYFAPQLLPDGQPNVVRQPVEKGYCEFTQVPPGINQHARLNSAFMIHDTRSDTHPTDYSYWRPVTEWENPIWGWIVLNYVDYGIQVFLPDGTFYREVRIASPTAPQHTSTSAKWLPFNPPATSPDTGQLDQLLNKLADPDQTYLLAFLDMANKSLESSSSVPSAYATFMNSLVGRPLALVNAGWSLELATDAKSNQSTLDPRPPKLGLLGGQDIYQFPVKLGDENRASDGLVGYFKTKSRLKAGDELDLSKIFTYYTGNNPTGPLEEISTTNFPDFQAFWLKPDSYIERGNDAQQGAQEFFRDWNRAFQVFGMIIDPFVPVTAYSSMLPMNNLRLPPWTWQKAFEKMTAFFHMGPTIVSDDVQQYYHSDKALSADYKLYPPSSDQTIEGSAVGIPSLQSASWAWLQPFINATSDNPQYMALGLGKVDSKPKYQKGPYTAIEGYLQLKAPIIRPEDAASGSAGPG</sequence>
<evidence type="ECO:0000256" key="1">
    <source>
        <dbReference type="SAM" id="MobiDB-lite"/>
    </source>
</evidence>
<dbReference type="OrthoDB" id="2992173at2759"/>